<dbReference type="AlphaFoldDB" id="A0AAD9GCB9"/>
<protein>
    <submittedName>
        <fullName evidence="2">Uncharacterized protein</fullName>
    </submittedName>
</protein>
<evidence type="ECO:0000313" key="3">
    <source>
        <dbReference type="Proteomes" id="UP001259832"/>
    </source>
</evidence>
<dbReference type="PANTHER" id="PTHR22872">
    <property type="entry name" value="BTK-BINDING PROTEIN-RELATED"/>
    <property type="match status" value="1"/>
</dbReference>
<sequence length="79" mass="8749">MLGKDPLPVMKSIGCGSFHSLFALSANGYLYTCGLNNYGQLGIGNTENCTELLLVEDLSELQERRIRGRRDPSLGRPYQ</sequence>
<comment type="caution">
    <text evidence="2">The sequence shown here is derived from an EMBL/GenBank/DDBJ whole genome shotgun (WGS) entry which is preliminary data.</text>
</comment>
<gene>
    <name evidence="2" type="ORF">P3T76_010426</name>
</gene>
<dbReference type="InterPro" id="IPR009091">
    <property type="entry name" value="RCC1/BLIP-II"/>
</dbReference>
<proteinExistence type="predicted"/>
<name>A0AAD9GCB9_9STRA</name>
<dbReference type="PANTHER" id="PTHR22872:SF2">
    <property type="entry name" value="INHIBITOR OF BRUTON TYROSINE KINASE"/>
    <property type="match status" value="1"/>
</dbReference>
<dbReference type="Pfam" id="PF13540">
    <property type="entry name" value="RCC1_2"/>
    <property type="match status" value="1"/>
</dbReference>
<dbReference type="InterPro" id="IPR051625">
    <property type="entry name" value="Signaling_Regulatory_Domain"/>
</dbReference>
<dbReference type="Proteomes" id="UP001259832">
    <property type="component" value="Unassembled WGS sequence"/>
</dbReference>
<dbReference type="Gene3D" id="2.130.10.30">
    <property type="entry name" value="Regulator of chromosome condensation 1/beta-lactamase-inhibitor protein II"/>
    <property type="match status" value="1"/>
</dbReference>
<dbReference type="EMBL" id="JASMQC010000022">
    <property type="protein sequence ID" value="KAK1935731.1"/>
    <property type="molecule type" value="Genomic_DNA"/>
</dbReference>
<evidence type="ECO:0000313" key="2">
    <source>
        <dbReference type="EMBL" id="KAK1935731.1"/>
    </source>
</evidence>
<organism evidence="2 3">
    <name type="scientific">Phytophthora citrophthora</name>
    <dbReference type="NCBI Taxonomy" id="4793"/>
    <lineage>
        <taxon>Eukaryota</taxon>
        <taxon>Sar</taxon>
        <taxon>Stramenopiles</taxon>
        <taxon>Oomycota</taxon>
        <taxon>Peronosporomycetes</taxon>
        <taxon>Peronosporales</taxon>
        <taxon>Peronosporaceae</taxon>
        <taxon>Phytophthora</taxon>
    </lineage>
</organism>
<keyword evidence="3" id="KW-1185">Reference proteome</keyword>
<keyword evidence="1" id="KW-0677">Repeat</keyword>
<reference evidence="2" key="1">
    <citation type="submission" date="2023-08" db="EMBL/GenBank/DDBJ databases">
        <title>Reference Genome Resource for the Citrus Pathogen Phytophthora citrophthora.</title>
        <authorList>
            <person name="Moller H."/>
            <person name="Coetzee B."/>
            <person name="Rose L.J."/>
            <person name="Van Niekerk J.M."/>
        </authorList>
    </citation>
    <scope>NUCLEOTIDE SEQUENCE</scope>
    <source>
        <strain evidence="2">STE-U-9442</strain>
    </source>
</reference>
<evidence type="ECO:0000256" key="1">
    <source>
        <dbReference type="ARBA" id="ARBA00022737"/>
    </source>
</evidence>
<accession>A0AAD9GCB9</accession>
<dbReference type="SUPFAM" id="SSF50985">
    <property type="entry name" value="RCC1/BLIP-II"/>
    <property type="match status" value="1"/>
</dbReference>